<reference evidence="9 10" key="1">
    <citation type="submission" date="2016-08" db="EMBL/GenBank/DDBJ databases">
        <title>Campylobacter species from sea mammals.</title>
        <authorList>
            <person name="Gilbert M.J."/>
            <person name="Byrne B.A."/>
            <person name="Zomer A.L."/>
            <person name="Wagenaar J.A."/>
        </authorList>
    </citation>
    <scope>NUCLEOTIDE SEQUENCE [LARGE SCALE GENOMIC DNA]</scope>
    <source>
        <strain evidence="9 10">1105248</strain>
    </source>
</reference>
<dbReference type="NCBIfam" id="TIGR01752">
    <property type="entry name" value="flav_long"/>
    <property type="match status" value="1"/>
</dbReference>
<dbReference type="GO" id="GO:0009055">
    <property type="term" value="F:electron transfer activity"/>
    <property type="evidence" value="ECO:0007669"/>
    <property type="project" value="UniProtKB-UniRule"/>
</dbReference>
<evidence type="ECO:0000256" key="1">
    <source>
        <dbReference type="ARBA" id="ARBA00001917"/>
    </source>
</evidence>
<dbReference type="InterPro" id="IPR029039">
    <property type="entry name" value="Flavoprotein-like_sf"/>
</dbReference>
<evidence type="ECO:0000259" key="8">
    <source>
        <dbReference type="PROSITE" id="PS50902"/>
    </source>
</evidence>
<dbReference type="Pfam" id="PF00258">
    <property type="entry name" value="Flavodoxin_1"/>
    <property type="match status" value="1"/>
</dbReference>
<feature type="domain" description="Flavodoxin-like" evidence="8">
    <location>
        <begin position="2"/>
        <end position="160"/>
    </location>
</feature>
<evidence type="ECO:0000256" key="2">
    <source>
        <dbReference type="ARBA" id="ARBA00005267"/>
    </source>
</evidence>
<evidence type="ECO:0000256" key="7">
    <source>
        <dbReference type="PIRNR" id="PIRNR038996"/>
    </source>
</evidence>
<dbReference type="PANTHER" id="PTHR42809">
    <property type="entry name" value="FLAVODOXIN 2"/>
    <property type="match status" value="1"/>
</dbReference>
<keyword evidence="4 7" id="KW-0285">Flavoprotein</keyword>
<comment type="similarity">
    <text evidence="2 7">Belongs to the flavodoxin family.</text>
</comment>
<dbReference type="InterPro" id="IPR001226">
    <property type="entry name" value="Flavodoxin_CS"/>
</dbReference>
<dbReference type="InterPro" id="IPR008254">
    <property type="entry name" value="Flavodoxin/NO_synth"/>
</dbReference>
<dbReference type="PIRSF" id="PIRSF038996">
    <property type="entry name" value="FldA"/>
    <property type="match status" value="1"/>
</dbReference>
<evidence type="ECO:0000256" key="5">
    <source>
        <dbReference type="ARBA" id="ARBA00022643"/>
    </source>
</evidence>
<comment type="function">
    <text evidence="7">Low-potential electron donor to a number of redox enzymes.</text>
</comment>
<evidence type="ECO:0000313" key="10">
    <source>
        <dbReference type="Proteomes" id="UP000189728"/>
    </source>
</evidence>
<dbReference type="RefSeq" id="WP_078415706.1">
    <property type="nucleotide sequence ID" value="NZ_MCRK01000044.1"/>
</dbReference>
<dbReference type="AlphaFoldDB" id="A0AAX0L8E4"/>
<evidence type="ECO:0000256" key="6">
    <source>
        <dbReference type="ARBA" id="ARBA00022982"/>
    </source>
</evidence>
<accession>A0AAX0L8E4</accession>
<dbReference type="PANTHER" id="PTHR42809:SF1">
    <property type="entry name" value="FLAVODOXIN 1"/>
    <property type="match status" value="1"/>
</dbReference>
<protein>
    <recommendedName>
        <fullName evidence="7">Flavodoxin</fullName>
    </recommendedName>
</protein>
<dbReference type="PROSITE" id="PS50902">
    <property type="entry name" value="FLAVODOXIN_LIKE"/>
    <property type="match status" value="1"/>
</dbReference>
<keyword evidence="5 7" id="KW-0288">FMN</keyword>
<organism evidence="9 10">
    <name type="scientific">Campylobacter pinnipediorum subsp. pinnipediorum</name>
    <dbReference type="NCBI Taxonomy" id="1660067"/>
    <lineage>
        <taxon>Bacteria</taxon>
        <taxon>Pseudomonadati</taxon>
        <taxon>Campylobacterota</taxon>
        <taxon>Epsilonproteobacteria</taxon>
        <taxon>Campylobacterales</taxon>
        <taxon>Campylobacteraceae</taxon>
        <taxon>Campylobacter</taxon>
    </lineage>
</organism>
<comment type="caution">
    <text evidence="9">The sequence shown here is derived from an EMBL/GenBank/DDBJ whole genome shotgun (WGS) entry which is preliminary data.</text>
</comment>
<dbReference type="GO" id="GO:0010181">
    <property type="term" value="F:FMN binding"/>
    <property type="evidence" value="ECO:0007669"/>
    <property type="project" value="UniProtKB-UniRule"/>
</dbReference>
<evidence type="ECO:0000313" key="9">
    <source>
        <dbReference type="EMBL" id="OPA74828.1"/>
    </source>
</evidence>
<proteinExistence type="inferred from homology"/>
<comment type="cofactor">
    <cofactor evidence="1 7">
        <name>FMN</name>
        <dbReference type="ChEBI" id="CHEBI:58210"/>
    </cofactor>
</comment>
<dbReference type="Gene3D" id="3.40.50.360">
    <property type="match status" value="1"/>
</dbReference>
<dbReference type="SUPFAM" id="SSF52218">
    <property type="entry name" value="Flavoproteins"/>
    <property type="match status" value="1"/>
</dbReference>
<dbReference type="Proteomes" id="UP000189728">
    <property type="component" value="Unassembled WGS sequence"/>
</dbReference>
<dbReference type="InterPro" id="IPR010086">
    <property type="entry name" value="Flavodoxin_lc"/>
</dbReference>
<sequence length="164" mass="17533">MIGIIYGTGKGSTEAVAKLIAEKLGLPSEVFNVKDIGADKINSYDKLIFGSSTKGKGELHVDWAKFDFSKLKLEGKTVACFGLGNAVGHAETFCDALAKLYDAAKEAGANMIDASVSTDGYNYKDTISVRDGKFIGLAIDSVNQADLTPSRVDAWVEKIKPSFE</sequence>
<dbReference type="InterPro" id="IPR050619">
    <property type="entry name" value="Flavodoxin"/>
</dbReference>
<evidence type="ECO:0000256" key="3">
    <source>
        <dbReference type="ARBA" id="ARBA00022448"/>
    </source>
</evidence>
<evidence type="ECO:0000256" key="4">
    <source>
        <dbReference type="ARBA" id="ARBA00022630"/>
    </source>
</evidence>
<name>A0AAX0L8E4_9BACT</name>
<dbReference type="PROSITE" id="PS00201">
    <property type="entry name" value="FLAVODOXIN"/>
    <property type="match status" value="1"/>
</dbReference>
<keyword evidence="6 7" id="KW-0249">Electron transport</keyword>
<dbReference type="EMBL" id="MCRK01000044">
    <property type="protein sequence ID" value="OPA74828.1"/>
    <property type="molecule type" value="Genomic_DNA"/>
</dbReference>
<keyword evidence="3 7" id="KW-0813">Transport</keyword>
<gene>
    <name evidence="9" type="ORF">BFG04_06380</name>
</gene>